<reference evidence="1 2" key="1">
    <citation type="submission" date="2015-01" db="EMBL/GenBank/DDBJ databases">
        <title>Lifestyle Evolution in Cyanobacterial Symbionts of Sponges.</title>
        <authorList>
            <person name="Burgsdorf I."/>
            <person name="Slaby B.M."/>
            <person name="Handley K.M."/>
            <person name="Haber M."/>
            <person name="Blom J."/>
            <person name="Marshall C.W."/>
            <person name="Gilbert J.A."/>
            <person name="Hentschel U."/>
            <person name="Steindler L."/>
        </authorList>
    </citation>
    <scope>NUCLEOTIDE SEQUENCE [LARGE SCALE GENOMIC DNA]</scope>
    <source>
        <strain evidence="1">SP3</strain>
    </source>
</reference>
<sequence>MDPGVQRSPQCAKGMKKGLGWVQPAAGLRQGKYRGQGSVSGVFLLHMTPYDRVYLDNILKAKVAVA</sequence>
<proteinExistence type="predicted"/>
<protein>
    <submittedName>
        <fullName evidence="1">Uncharacterized protein</fullName>
    </submittedName>
</protein>
<name>A0A0G2J5N8_9SYNE</name>
<dbReference type="AlphaFoldDB" id="A0A0G2J5N8"/>
<evidence type="ECO:0000313" key="2">
    <source>
        <dbReference type="Proteomes" id="UP000035067"/>
    </source>
</evidence>
<organism evidence="1 2">
    <name type="scientific">Candidatus Synechococcus spongiarum SP3</name>
    <dbReference type="NCBI Taxonomy" id="1604020"/>
    <lineage>
        <taxon>Bacteria</taxon>
        <taxon>Bacillati</taxon>
        <taxon>Cyanobacteriota</taxon>
        <taxon>Cyanophyceae</taxon>
        <taxon>Synechococcales</taxon>
        <taxon>Synechococcaceae</taxon>
        <taxon>Synechococcus</taxon>
    </lineage>
</organism>
<gene>
    <name evidence="1" type="ORF">TE42_00735</name>
</gene>
<dbReference type="PATRIC" id="fig|1604020.3.peg.470"/>
<comment type="caution">
    <text evidence="1">The sequence shown here is derived from an EMBL/GenBank/DDBJ whole genome shotgun (WGS) entry which is preliminary data.</text>
</comment>
<dbReference type="Proteomes" id="UP000035067">
    <property type="component" value="Unassembled WGS sequence"/>
</dbReference>
<accession>A0A0G2J5N8</accession>
<dbReference type="EMBL" id="JXQG01000002">
    <property type="protein sequence ID" value="KKZ13342.1"/>
    <property type="molecule type" value="Genomic_DNA"/>
</dbReference>
<evidence type="ECO:0000313" key="1">
    <source>
        <dbReference type="EMBL" id="KKZ13342.1"/>
    </source>
</evidence>